<dbReference type="Proteomes" id="UP001431010">
    <property type="component" value="Chromosome"/>
</dbReference>
<accession>A0ABY3RJV1</accession>
<reference evidence="2" key="1">
    <citation type="journal article" date="2024" name="Antonie Van Leeuwenhoek">
        <title>Bradyrhizobium ontarionense sp. nov., a novel bacterial symbiont isolated from Aeschynomene indica (Indian jointvetch), harbours photosynthesis, nitrogen fixation and nitrous oxide (N2O) reductase genes.</title>
        <authorList>
            <person name="Bromfield E.S.P."/>
            <person name="Cloutier S."/>
        </authorList>
    </citation>
    <scope>NUCLEOTIDE SEQUENCE</scope>
    <source>
        <strain evidence="2">A19</strain>
    </source>
</reference>
<name>A0ABY3RJV1_9BRAD</name>
<evidence type="ECO:0000313" key="3">
    <source>
        <dbReference type="Proteomes" id="UP001431010"/>
    </source>
</evidence>
<feature type="transmembrane region" description="Helical" evidence="1">
    <location>
        <begin position="52"/>
        <end position="73"/>
    </location>
</feature>
<proteinExistence type="predicted"/>
<evidence type="ECO:0000313" key="2">
    <source>
        <dbReference type="EMBL" id="UFZ07726.1"/>
    </source>
</evidence>
<keyword evidence="1" id="KW-0812">Transmembrane</keyword>
<keyword evidence="1" id="KW-1133">Transmembrane helix</keyword>
<organism evidence="2 3">
    <name type="scientific">Bradyrhizobium ontarionense</name>
    <dbReference type="NCBI Taxonomy" id="2898149"/>
    <lineage>
        <taxon>Bacteria</taxon>
        <taxon>Pseudomonadati</taxon>
        <taxon>Pseudomonadota</taxon>
        <taxon>Alphaproteobacteria</taxon>
        <taxon>Hyphomicrobiales</taxon>
        <taxon>Nitrobacteraceae</taxon>
        <taxon>Bradyrhizobium</taxon>
    </lineage>
</organism>
<protein>
    <submittedName>
        <fullName evidence="2">Uncharacterized protein</fullName>
    </submittedName>
</protein>
<dbReference type="EMBL" id="CP088156">
    <property type="protein sequence ID" value="UFZ07726.1"/>
    <property type="molecule type" value="Genomic_DNA"/>
</dbReference>
<keyword evidence="3" id="KW-1185">Reference proteome</keyword>
<evidence type="ECO:0000256" key="1">
    <source>
        <dbReference type="SAM" id="Phobius"/>
    </source>
</evidence>
<sequence length="95" mass="10445">MAFFASRRRMMPDVADALRFAAAPTFALMAVLNAMARDGRSDLICSAMPAGAPLGGMTVMYLLMSAFHLVPWLKRMRRSLPSARSDEVRLQQPGT</sequence>
<gene>
    <name evidence="2" type="ORF">LQG66_16075</name>
</gene>
<dbReference type="RefSeq" id="WP_231327176.1">
    <property type="nucleotide sequence ID" value="NZ_CP088156.1"/>
</dbReference>
<keyword evidence="1" id="KW-0472">Membrane</keyword>